<dbReference type="InterPro" id="IPR036397">
    <property type="entry name" value="RNaseH_sf"/>
</dbReference>
<dbReference type="Pfam" id="PF13456">
    <property type="entry name" value="RVT_3"/>
    <property type="match status" value="1"/>
</dbReference>
<dbReference type="InterPro" id="IPR002156">
    <property type="entry name" value="RNaseH_domain"/>
</dbReference>
<accession>A0A7N0SZJ8</accession>
<evidence type="ECO:0000259" key="1">
    <source>
        <dbReference type="Pfam" id="PF13456"/>
    </source>
</evidence>
<reference evidence="3" key="1">
    <citation type="submission" date="2021-01" db="UniProtKB">
        <authorList>
            <consortium name="EnsemblPlants"/>
        </authorList>
    </citation>
    <scope>IDENTIFICATION</scope>
</reference>
<evidence type="ECO:0008006" key="5">
    <source>
        <dbReference type="Google" id="ProtNLM"/>
    </source>
</evidence>
<sequence>MKVSAFLWRFFNNAVAVDLRVQGRGVSLASKCRCCPEGGLESVDHVFVQRFLAQEVWLFFCRVLDKPRFAPRSQVEFASFMVVGCGVWEIWCGRNGRMFGEGGSSRAVVQKIQHWVASLMVSVKPSRFPSLLGEIAPSGLPSAIIRPRPKKIRWVVWDPGEGLTLNVDGSVANTGCSGGGIIRNGMGNLKMAFSTQFDPGISSIVAEFSAALFGIKLAKERGLVLQRIQTDSKVLADVMSGVFACLCNTSLHIDYCQNDGRHKYLLNDNGN</sequence>
<evidence type="ECO:0000259" key="2">
    <source>
        <dbReference type="Pfam" id="PF13966"/>
    </source>
</evidence>
<dbReference type="InterPro" id="IPR026960">
    <property type="entry name" value="RVT-Znf"/>
</dbReference>
<dbReference type="Proteomes" id="UP000594263">
    <property type="component" value="Unplaced"/>
</dbReference>
<dbReference type="Gene3D" id="3.30.420.10">
    <property type="entry name" value="Ribonuclease H-like superfamily/Ribonuclease H"/>
    <property type="match status" value="1"/>
</dbReference>
<feature type="domain" description="RNase H type-1" evidence="1">
    <location>
        <begin position="166"/>
        <end position="243"/>
    </location>
</feature>
<dbReference type="Pfam" id="PF13966">
    <property type="entry name" value="zf-RVT"/>
    <property type="match status" value="1"/>
</dbReference>
<keyword evidence="4" id="KW-1185">Reference proteome</keyword>
<dbReference type="AlphaFoldDB" id="A0A7N0SZJ8"/>
<dbReference type="SUPFAM" id="SSF53098">
    <property type="entry name" value="Ribonuclease H-like"/>
    <property type="match status" value="1"/>
</dbReference>
<evidence type="ECO:0000313" key="4">
    <source>
        <dbReference type="Proteomes" id="UP000594263"/>
    </source>
</evidence>
<evidence type="ECO:0000313" key="3">
    <source>
        <dbReference type="EnsemblPlants" id="Kaladp0015s0071.1.v1.1"/>
    </source>
</evidence>
<dbReference type="InterPro" id="IPR053151">
    <property type="entry name" value="RNase_H-like"/>
</dbReference>
<proteinExistence type="predicted"/>
<dbReference type="GO" id="GO:0003676">
    <property type="term" value="F:nucleic acid binding"/>
    <property type="evidence" value="ECO:0007669"/>
    <property type="project" value="InterPro"/>
</dbReference>
<dbReference type="EnsemblPlants" id="Kaladp0015s0071.1.v1.1">
    <property type="protein sequence ID" value="Kaladp0015s0071.1.v1.1"/>
    <property type="gene ID" value="Kaladp0015s0071.v1.1"/>
</dbReference>
<feature type="domain" description="Reverse transcriptase zinc-binding" evidence="2">
    <location>
        <begin position="2"/>
        <end position="57"/>
    </location>
</feature>
<organism evidence="3 4">
    <name type="scientific">Kalanchoe fedtschenkoi</name>
    <name type="common">Lavender scallops</name>
    <name type="synonym">South American air plant</name>
    <dbReference type="NCBI Taxonomy" id="63787"/>
    <lineage>
        <taxon>Eukaryota</taxon>
        <taxon>Viridiplantae</taxon>
        <taxon>Streptophyta</taxon>
        <taxon>Embryophyta</taxon>
        <taxon>Tracheophyta</taxon>
        <taxon>Spermatophyta</taxon>
        <taxon>Magnoliopsida</taxon>
        <taxon>eudicotyledons</taxon>
        <taxon>Gunneridae</taxon>
        <taxon>Pentapetalae</taxon>
        <taxon>Saxifragales</taxon>
        <taxon>Crassulaceae</taxon>
        <taxon>Kalanchoe</taxon>
    </lineage>
</organism>
<dbReference type="Gramene" id="Kaladp0015s0071.1.v1.1">
    <property type="protein sequence ID" value="Kaladp0015s0071.1.v1.1"/>
    <property type="gene ID" value="Kaladp0015s0071.v1.1"/>
</dbReference>
<dbReference type="OMA" id="IICWELW"/>
<name>A0A7N0SZJ8_KALFE</name>
<dbReference type="PANTHER" id="PTHR47723:SF19">
    <property type="entry name" value="POLYNUCLEOTIDYL TRANSFERASE, RIBONUCLEASE H-LIKE SUPERFAMILY PROTEIN"/>
    <property type="match status" value="1"/>
</dbReference>
<dbReference type="InterPro" id="IPR012337">
    <property type="entry name" value="RNaseH-like_sf"/>
</dbReference>
<protein>
    <recommendedName>
        <fullName evidence="5">RNase H type-1 domain-containing protein</fullName>
    </recommendedName>
</protein>
<dbReference type="GO" id="GO:0004523">
    <property type="term" value="F:RNA-DNA hybrid ribonuclease activity"/>
    <property type="evidence" value="ECO:0007669"/>
    <property type="project" value="InterPro"/>
</dbReference>
<dbReference type="PANTHER" id="PTHR47723">
    <property type="entry name" value="OS05G0353850 PROTEIN"/>
    <property type="match status" value="1"/>
</dbReference>